<gene>
    <name evidence="1" type="ORF">KMZ29_11450</name>
</gene>
<dbReference type="EMBL" id="CP076134">
    <property type="protein sequence ID" value="QWG15213.1"/>
    <property type="molecule type" value="Genomic_DNA"/>
</dbReference>
<sequence length="119" mass="12937">MSESKKIDENATAGHPVSAVKLPAVLTASIDAWASAHAVNRSEAIRQLVELGLKAEATATASWRETSLALAVEELATSQLDQFIDPATPQEERDRRIHRLTEGPPEFVGLRIDLPKRGN</sequence>
<dbReference type="RefSeq" id="WP_215623768.1">
    <property type="nucleotide sequence ID" value="NZ_CP076134.1"/>
</dbReference>
<reference evidence="1" key="1">
    <citation type="submission" date="2021-06" db="EMBL/GenBank/DDBJ databases">
        <title>Bradyrhizobium sp. S2-20-1 Genome sequencing.</title>
        <authorList>
            <person name="Jin L."/>
        </authorList>
    </citation>
    <scope>NUCLEOTIDE SEQUENCE</scope>
    <source>
        <strain evidence="1">S2-20-1</strain>
    </source>
</reference>
<proteinExistence type="predicted"/>
<evidence type="ECO:0000313" key="2">
    <source>
        <dbReference type="Proteomes" id="UP000680839"/>
    </source>
</evidence>
<name>A0A975NHF0_9BRAD</name>
<dbReference type="Proteomes" id="UP000680839">
    <property type="component" value="Chromosome"/>
</dbReference>
<protein>
    <submittedName>
        <fullName evidence="1">Uncharacterized protein</fullName>
    </submittedName>
</protein>
<dbReference type="AlphaFoldDB" id="A0A975NHF0"/>
<accession>A0A975NHF0</accession>
<evidence type="ECO:0000313" key="1">
    <source>
        <dbReference type="EMBL" id="QWG15213.1"/>
    </source>
</evidence>
<organism evidence="1 2">
    <name type="scientific">Bradyrhizobium sediminis</name>
    <dbReference type="NCBI Taxonomy" id="2840469"/>
    <lineage>
        <taxon>Bacteria</taxon>
        <taxon>Pseudomonadati</taxon>
        <taxon>Pseudomonadota</taxon>
        <taxon>Alphaproteobacteria</taxon>
        <taxon>Hyphomicrobiales</taxon>
        <taxon>Nitrobacteraceae</taxon>
        <taxon>Bradyrhizobium</taxon>
    </lineage>
</organism>